<proteinExistence type="predicted"/>
<gene>
    <name evidence="1" type="ORF">LCGC14_0316510</name>
</gene>
<comment type="caution">
    <text evidence="1">The sequence shown here is derived from an EMBL/GenBank/DDBJ whole genome shotgun (WGS) entry which is preliminary data.</text>
</comment>
<organism evidence="1">
    <name type="scientific">marine sediment metagenome</name>
    <dbReference type="NCBI Taxonomy" id="412755"/>
    <lineage>
        <taxon>unclassified sequences</taxon>
        <taxon>metagenomes</taxon>
        <taxon>ecological metagenomes</taxon>
    </lineage>
</organism>
<dbReference type="AlphaFoldDB" id="A0A0F9TQV7"/>
<accession>A0A0F9TQV7</accession>
<protein>
    <submittedName>
        <fullName evidence="1">Uncharacterized protein</fullName>
    </submittedName>
</protein>
<name>A0A0F9TQV7_9ZZZZ</name>
<sequence>MKKPKVTKAELKELAELTEREAGISVVMNSLVQQGTIIAAQRHDLFERIRSRLHLIGIYHVNNKTGEVRQADSNDNPSR</sequence>
<reference evidence="1" key="1">
    <citation type="journal article" date="2015" name="Nature">
        <title>Complex archaea that bridge the gap between prokaryotes and eukaryotes.</title>
        <authorList>
            <person name="Spang A."/>
            <person name="Saw J.H."/>
            <person name="Jorgensen S.L."/>
            <person name="Zaremba-Niedzwiedzka K."/>
            <person name="Martijn J."/>
            <person name="Lind A.E."/>
            <person name="van Eijk R."/>
            <person name="Schleper C."/>
            <person name="Guy L."/>
            <person name="Ettema T.J."/>
        </authorList>
    </citation>
    <scope>NUCLEOTIDE SEQUENCE</scope>
</reference>
<dbReference type="EMBL" id="LAZR01000211">
    <property type="protein sequence ID" value="KKN81739.1"/>
    <property type="molecule type" value="Genomic_DNA"/>
</dbReference>
<evidence type="ECO:0000313" key="1">
    <source>
        <dbReference type="EMBL" id="KKN81739.1"/>
    </source>
</evidence>